<proteinExistence type="predicted"/>
<comment type="caution">
    <text evidence="2">The sequence shown here is derived from an EMBL/GenBank/DDBJ whole genome shotgun (WGS) entry which is preliminary data.</text>
</comment>
<keyword evidence="3" id="KW-1185">Reference proteome</keyword>
<dbReference type="EMBL" id="AOLV01000033">
    <property type="protein sequence ID" value="EPX83159.1"/>
    <property type="molecule type" value="Genomic_DNA"/>
</dbReference>
<organism evidence="2 3">
    <name type="scientific">Rubellimicrobium thermophilum DSM 16684</name>
    <dbReference type="NCBI Taxonomy" id="1123069"/>
    <lineage>
        <taxon>Bacteria</taxon>
        <taxon>Pseudomonadati</taxon>
        <taxon>Pseudomonadota</taxon>
        <taxon>Alphaproteobacteria</taxon>
        <taxon>Rhodobacterales</taxon>
        <taxon>Roseobacteraceae</taxon>
        <taxon>Rubellimicrobium</taxon>
    </lineage>
</organism>
<protein>
    <submittedName>
        <fullName evidence="2">Uncharacterized protein</fullName>
    </submittedName>
</protein>
<gene>
    <name evidence="2" type="ORF">ruthe_02776</name>
</gene>
<sequence length="272" mass="30003">MTPVAHRRDAVGDAADVGHAVRDVEQGHPPLAQPVDQGEEPLGLGRRKGGRRLVEDQQARRMGHGAGDGNQLTVGKRQIRHRARKIHIEPDGLCDPSCLGAHAPPRDDADRAIGNAVKKQIGRHVEIGHDAVVDGLMDGHHTGAQRFTRGRGGEDPPPQRHRPRIRLMDPAEHLDERGLARPVRPHQHGDGPGRQIEIDAAQDLIGAEGLPEPADADRRSVHRILPLQRQGTRLLAKSQCTLTKVEFDRMIPPRFLFGPRRKREGRDGREAL</sequence>
<name>S9SA88_9RHOB</name>
<evidence type="ECO:0000256" key="1">
    <source>
        <dbReference type="SAM" id="MobiDB-lite"/>
    </source>
</evidence>
<dbReference type="STRING" id="1123069.ruthe_02776"/>
<dbReference type="AntiFam" id="ANF00095">
    <property type="entry name" value="Shadow ORF (opposite ABC transporters)"/>
</dbReference>
<evidence type="ECO:0000313" key="3">
    <source>
        <dbReference type="Proteomes" id="UP000015346"/>
    </source>
</evidence>
<feature type="region of interest" description="Disordered" evidence="1">
    <location>
        <begin position="1"/>
        <end position="51"/>
    </location>
</feature>
<reference evidence="2 3" key="1">
    <citation type="journal article" date="2013" name="Stand. Genomic Sci.">
        <title>Genome sequence of the reddish-pigmented Rubellimicrobium thermophilum type strain (DSM 16684(T)), a member of the Roseobacter clade.</title>
        <authorList>
            <person name="Fiebig A."/>
            <person name="Riedel T."/>
            <person name="Gronow S."/>
            <person name="Petersen J."/>
            <person name="Klenk H.P."/>
            <person name="Goker M."/>
        </authorList>
    </citation>
    <scope>NUCLEOTIDE SEQUENCE [LARGE SCALE GENOMIC DNA]</scope>
    <source>
        <strain evidence="2 3">DSM 16684</strain>
    </source>
</reference>
<evidence type="ECO:0000313" key="2">
    <source>
        <dbReference type="EMBL" id="EPX83159.1"/>
    </source>
</evidence>
<feature type="compositionally biased region" description="Basic and acidic residues" evidence="1">
    <location>
        <begin position="1"/>
        <end position="11"/>
    </location>
</feature>
<feature type="region of interest" description="Disordered" evidence="1">
    <location>
        <begin position="140"/>
        <end position="166"/>
    </location>
</feature>
<dbReference type="AlphaFoldDB" id="S9SA88"/>
<accession>S9SA88</accession>
<dbReference type="Proteomes" id="UP000015346">
    <property type="component" value="Unassembled WGS sequence"/>
</dbReference>
<dbReference type="HOGENOM" id="CLU_1022645_0_0_5"/>